<dbReference type="GO" id="GO:0015035">
    <property type="term" value="F:protein-disulfide reductase activity"/>
    <property type="evidence" value="ECO:0007669"/>
    <property type="project" value="InterPro"/>
</dbReference>
<protein>
    <recommendedName>
        <fullName evidence="3">DUF393 domain-containing protein</fullName>
    </recommendedName>
</protein>
<evidence type="ECO:0000313" key="2">
    <source>
        <dbReference type="Proteomes" id="UP000184074"/>
    </source>
</evidence>
<dbReference type="OrthoDB" id="9801773at2"/>
<gene>
    <name evidence="1" type="ORF">SAMN05444003_2957</name>
</gene>
<evidence type="ECO:0000313" key="1">
    <source>
        <dbReference type="EMBL" id="SHH37607.1"/>
    </source>
</evidence>
<dbReference type="AlphaFoldDB" id="A0A1M5SG91"/>
<dbReference type="InterPro" id="IPR007263">
    <property type="entry name" value="DCC1-like"/>
</dbReference>
<name>A0A1M5SG91_9RHOB</name>
<organism evidence="1 2">
    <name type="scientific">Cognatiyoonia sediminum</name>
    <dbReference type="NCBI Taxonomy" id="1508389"/>
    <lineage>
        <taxon>Bacteria</taxon>
        <taxon>Pseudomonadati</taxon>
        <taxon>Pseudomonadota</taxon>
        <taxon>Alphaproteobacteria</taxon>
        <taxon>Rhodobacterales</taxon>
        <taxon>Paracoccaceae</taxon>
        <taxon>Cognatiyoonia</taxon>
    </lineage>
</organism>
<evidence type="ECO:0008006" key="3">
    <source>
        <dbReference type="Google" id="ProtNLM"/>
    </source>
</evidence>
<dbReference type="STRING" id="1508389.SAMN05444003_2957"/>
<reference evidence="1 2" key="1">
    <citation type="submission" date="2016-11" db="EMBL/GenBank/DDBJ databases">
        <authorList>
            <person name="Jaros S."/>
            <person name="Januszkiewicz K."/>
            <person name="Wedrychowicz H."/>
        </authorList>
    </citation>
    <scope>NUCLEOTIDE SEQUENCE [LARGE SCALE GENOMIC DNA]</scope>
    <source>
        <strain evidence="1 2">DSM 28715</strain>
    </source>
</reference>
<sequence>MTQTNETAVLYNAECPVCNFEISHYAKYAETQGLPIRFDDLNTSAREAWDLTEDQAARRLYVVHEGALTSGIPAFLVLWAQMPKYRWLGRIVGLPGIKQVAGLAYDWVLASGIYRWHLARKRRAEKAA</sequence>
<accession>A0A1M5SG91</accession>
<dbReference type="Proteomes" id="UP000184074">
    <property type="component" value="Unassembled WGS sequence"/>
</dbReference>
<dbReference type="RefSeq" id="WP_072902377.1">
    <property type="nucleotide sequence ID" value="NZ_FQXB01000006.1"/>
</dbReference>
<dbReference type="Pfam" id="PF04134">
    <property type="entry name" value="DCC1-like"/>
    <property type="match status" value="1"/>
</dbReference>
<keyword evidence="2" id="KW-1185">Reference proteome</keyword>
<proteinExistence type="predicted"/>
<dbReference type="EMBL" id="FQXB01000006">
    <property type="protein sequence ID" value="SHH37607.1"/>
    <property type="molecule type" value="Genomic_DNA"/>
</dbReference>